<evidence type="ECO:0000313" key="6">
    <source>
        <dbReference type="EnsemblMetazoa" id="HelroP122760"/>
    </source>
</evidence>
<dbReference type="SMART" id="SM01153">
    <property type="entry name" value="DUF1693"/>
    <property type="match status" value="1"/>
</dbReference>
<dbReference type="GO" id="GO:1990817">
    <property type="term" value="F:poly(A) RNA polymerase activity"/>
    <property type="evidence" value="ECO:0000318"/>
    <property type="project" value="GO_Central"/>
</dbReference>
<evidence type="ECO:0000313" key="7">
    <source>
        <dbReference type="Proteomes" id="UP000015101"/>
    </source>
</evidence>
<reference evidence="5 7" key="2">
    <citation type="journal article" date="2013" name="Nature">
        <title>Insights into bilaterian evolution from three spiralian genomes.</title>
        <authorList>
            <person name="Simakov O."/>
            <person name="Marletaz F."/>
            <person name="Cho S.J."/>
            <person name="Edsinger-Gonzales E."/>
            <person name="Havlak P."/>
            <person name="Hellsten U."/>
            <person name="Kuo D.H."/>
            <person name="Larsson T."/>
            <person name="Lv J."/>
            <person name="Arendt D."/>
            <person name="Savage R."/>
            <person name="Osoegawa K."/>
            <person name="de Jong P."/>
            <person name="Grimwood J."/>
            <person name="Chapman J.A."/>
            <person name="Shapiro H."/>
            <person name="Aerts A."/>
            <person name="Otillar R.P."/>
            <person name="Terry A.Y."/>
            <person name="Boore J.L."/>
            <person name="Grigoriev I.V."/>
            <person name="Lindberg D.R."/>
            <person name="Seaver E.C."/>
            <person name="Weisblat D.A."/>
            <person name="Putnam N.H."/>
            <person name="Rokhsar D.S."/>
        </authorList>
    </citation>
    <scope>NUCLEOTIDE SEQUENCE</scope>
</reference>
<dbReference type="OrthoDB" id="10065073at2759"/>
<dbReference type="EnsemblMetazoa" id="HelroT122760">
    <property type="protein sequence ID" value="HelroP122760"/>
    <property type="gene ID" value="HelroG122760"/>
</dbReference>
<comment type="similarity">
    <text evidence="1">Belongs to the TENT family.</text>
</comment>
<keyword evidence="3" id="KW-0808">Transferase</keyword>
<evidence type="ECO:0000256" key="2">
    <source>
        <dbReference type="ARBA" id="ARBA00012388"/>
    </source>
</evidence>
<dbReference type="PANTHER" id="PTHR12974:SF36">
    <property type="entry name" value="POLYNUCLEOTIDE ADENYLYLTRANSFERASE"/>
    <property type="match status" value="1"/>
</dbReference>
<sequence>ERFQVLCFDQVDRLNRVMDATVPIHGRGNFPTLNVRLIDFVKVVRNKLVENDVHVKDVRLNGGVASYVLGNENNQAFNDYDVIFSVQLKDQTDLNKIKESVLGSLLDFFPKGVSKERMSLCSLNEGYVHKMVKIFNDTDKWSLISLSNVRAKNIELKFADSMRRQFEFSVDSFQILLDSLLTFSDVSKDSMKEHFFPTVTAESVYGHYELALYHLNNKLKDIDIRLLKKYMCSMFFIDFSNISDQKIKLENYLADHFTDEEYLKFDYLMTLYAVVDESTICLMGHERRQTLDLISQMAYHIRIEQEQ</sequence>
<keyword evidence="7" id="KW-1185">Reference proteome</keyword>
<organism evidence="6 7">
    <name type="scientific">Helobdella robusta</name>
    <name type="common">Californian leech</name>
    <dbReference type="NCBI Taxonomy" id="6412"/>
    <lineage>
        <taxon>Eukaryota</taxon>
        <taxon>Metazoa</taxon>
        <taxon>Spiralia</taxon>
        <taxon>Lophotrochozoa</taxon>
        <taxon>Annelida</taxon>
        <taxon>Clitellata</taxon>
        <taxon>Hirudinea</taxon>
        <taxon>Rhynchobdellida</taxon>
        <taxon>Glossiphoniidae</taxon>
        <taxon>Helobdella</taxon>
    </lineage>
</organism>
<dbReference type="GeneID" id="20195806"/>
<accession>T1EGV6</accession>
<name>T1EGV6_HELRO</name>
<reference evidence="6" key="3">
    <citation type="submission" date="2015-06" db="UniProtKB">
        <authorList>
            <consortium name="EnsemblMetazoa"/>
        </authorList>
    </citation>
    <scope>IDENTIFICATION</scope>
</reference>
<dbReference type="OMA" id="MAYHIRI"/>
<dbReference type="CTD" id="20195806"/>
<dbReference type="RefSeq" id="XP_009022772.1">
    <property type="nucleotide sequence ID" value="XM_009024524.1"/>
</dbReference>
<dbReference type="EMBL" id="AMQM01001059">
    <property type="status" value="NOT_ANNOTATED_CDS"/>
    <property type="molecule type" value="Genomic_DNA"/>
</dbReference>
<evidence type="ECO:0000256" key="4">
    <source>
        <dbReference type="ARBA" id="ARBA00047933"/>
    </source>
</evidence>
<reference evidence="7" key="1">
    <citation type="submission" date="2012-12" db="EMBL/GenBank/DDBJ databases">
        <authorList>
            <person name="Hellsten U."/>
            <person name="Grimwood J."/>
            <person name="Chapman J.A."/>
            <person name="Shapiro H."/>
            <person name="Aerts A."/>
            <person name="Otillar R.P."/>
            <person name="Terry A.Y."/>
            <person name="Boore J.L."/>
            <person name="Simakov O."/>
            <person name="Marletaz F."/>
            <person name="Cho S.-J."/>
            <person name="Edsinger-Gonzales E."/>
            <person name="Havlak P."/>
            <person name="Kuo D.-H."/>
            <person name="Larsson T."/>
            <person name="Lv J."/>
            <person name="Arendt D."/>
            <person name="Savage R."/>
            <person name="Osoegawa K."/>
            <person name="de Jong P."/>
            <person name="Lindberg D.R."/>
            <person name="Seaver E.C."/>
            <person name="Weisblat D.A."/>
            <person name="Putnam N.H."/>
            <person name="Grigoriev I.V."/>
            <person name="Rokhsar D.S."/>
        </authorList>
    </citation>
    <scope>NUCLEOTIDE SEQUENCE</scope>
</reference>
<dbReference type="AlphaFoldDB" id="T1EGV6"/>
<gene>
    <name evidence="6" type="primary">20195806</name>
    <name evidence="5" type="ORF">HELRODRAFT_122760</name>
</gene>
<dbReference type="HOGENOM" id="CLU_008115_0_0_1"/>
<protein>
    <recommendedName>
        <fullName evidence="2">polynucleotide adenylyltransferase</fullName>
        <ecNumber evidence="2">2.7.7.19</ecNumber>
    </recommendedName>
</protein>
<evidence type="ECO:0000256" key="3">
    <source>
        <dbReference type="ARBA" id="ARBA00022679"/>
    </source>
</evidence>
<evidence type="ECO:0000256" key="1">
    <source>
        <dbReference type="ARBA" id="ARBA00007631"/>
    </source>
</evidence>
<evidence type="ECO:0000313" key="5">
    <source>
        <dbReference type="EMBL" id="ESN98813.1"/>
    </source>
</evidence>
<dbReference type="EMBL" id="KB097143">
    <property type="protein sequence ID" value="ESN98813.1"/>
    <property type="molecule type" value="Genomic_DNA"/>
</dbReference>
<dbReference type="EMBL" id="AMQM01001060">
    <property type="status" value="NOT_ANNOTATED_CDS"/>
    <property type="molecule type" value="Genomic_DNA"/>
</dbReference>
<dbReference type="GO" id="GO:0048255">
    <property type="term" value="P:mRNA stabilization"/>
    <property type="evidence" value="ECO:0000318"/>
    <property type="project" value="GO_Central"/>
</dbReference>
<dbReference type="Proteomes" id="UP000015101">
    <property type="component" value="Unassembled WGS sequence"/>
</dbReference>
<dbReference type="EC" id="2.7.7.19" evidence="2"/>
<dbReference type="InParanoid" id="T1EGV6"/>
<dbReference type="eggNOG" id="KOG3852">
    <property type="taxonomic scope" value="Eukaryota"/>
</dbReference>
<dbReference type="KEGG" id="hro:HELRODRAFT_122760"/>
<dbReference type="Pfam" id="PF07984">
    <property type="entry name" value="NTP_transf_7"/>
    <property type="match status" value="2"/>
</dbReference>
<proteinExistence type="inferred from homology"/>
<comment type="catalytic activity">
    <reaction evidence="4">
        <text>RNA(n) + ATP = RNA(n)-3'-adenine ribonucleotide + diphosphate</text>
        <dbReference type="Rhea" id="RHEA:11332"/>
        <dbReference type="Rhea" id="RHEA-COMP:14527"/>
        <dbReference type="Rhea" id="RHEA-COMP:17347"/>
        <dbReference type="ChEBI" id="CHEBI:30616"/>
        <dbReference type="ChEBI" id="CHEBI:33019"/>
        <dbReference type="ChEBI" id="CHEBI:140395"/>
        <dbReference type="ChEBI" id="CHEBI:173115"/>
        <dbReference type="EC" id="2.7.7.19"/>
    </reaction>
    <physiologicalReaction direction="left-to-right" evidence="4">
        <dbReference type="Rhea" id="RHEA:11333"/>
    </physiologicalReaction>
</comment>
<dbReference type="InterPro" id="IPR012937">
    <property type="entry name" value="TET5"/>
</dbReference>
<dbReference type="PANTHER" id="PTHR12974">
    <property type="entry name" value="PRION-LIKE- Q/N-RICH -DOMAIN-BEARING PROTEIN PROTEIN 44"/>
    <property type="match status" value="1"/>
</dbReference>